<reference evidence="1" key="1">
    <citation type="submission" date="2021-06" db="EMBL/GenBank/DDBJ databases">
        <authorList>
            <person name="Kallberg Y."/>
            <person name="Tangrot J."/>
            <person name="Rosling A."/>
        </authorList>
    </citation>
    <scope>NUCLEOTIDE SEQUENCE</scope>
    <source>
        <strain evidence="1">AU212A</strain>
    </source>
</reference>
<accession>A0ACA9NX26</accession>
<feature type="non-terminal residue" evidence="1">
    <location>
        <position position="1"/>
    </location>
</feature>
<dbReference type="EMBL" id="CAJVPM010032050">
    <property type="protein sequence ID" value="CAG8681542.1"/>
    <property type="molecule type" value="Genomic_DNA"/>
</dbReference>
<proteinExistence type="predicted"/>
<sequence length="142" mass="15806">TASNLTFLHTSNIIIMLTPSDEILIDTLFTDSITDVSSTDIKNGRGYQFWTRVVHIGVKEPADLPGFCNKICVYIRDMSSSQCATLVLLDDKIRMTTLFKTGDFLGIHLPYIGTEDKSHDGTILHYGDLTVLFCLPMGDLCK</sequence>
<keyword evidence="2" id="KW-1185">Reference proteome</keyword>
<gene>
    <name evidence="1" type="ORF">SCALOS_LOCUS9754</name>
</gene>
<evidence type="ECO:0000313" key="2">
    <source>
        <dbReference type="Proteomes" id="UP000789860"/>
    </source>
</evidence>
<organism evidence="1 2">
    <name type="scientific">Scutellospora calospora</name>
    <dbReference type="NCBI Taxonomy" id="85575"/>
    <lineage>
        <taxon>Eukaryota</taxon>
        <taxon>Fungi</taxon>
        <taxon>Fungi incertae sedis</taxon>
        <taxon>Mucoromycota</taxon>
        <taxon>Glomeromycotina</taxon>
        <taxon>Glomeromycetes</taxon>
        <taxon>Diversisporales</taxon>
        <taxon>Gigasporaceae</taxon>
        <taxon>Scutellospora</taxon>
    </lineage>
</organism>
<name>A0ACA9NX26_9GLOM</name>
<comment type="caution">
    <text evidence="1">The sequence shown here is derived from an EMBL/GenBank/DDBJ whole genome shotgun (WGS) entry which is preliminary data.</text>
</comment>
<evidence type="ECO:0000313" key="1">
    <source>
        <dbReference type="EMBL" id="CAG8681542.1"/>
    </source>
</evidence>
<protein>
    <submittedName>
        <fullName evidence="1">4056_t:CDS:1</fullName>
    </submittedName>
</protein>
<feature type="non-terminal residue" evidence="1">
    <location>
        <position position="142"/>
    </location>
</feature>
<dbReference type="Proteomes" id="UP000789860">
    <property type="component" value="Unassembled WGS sequence"/>
</dbReference>